<sequence length="121" mass="14115">MASCAVAKIPRFIQQRESADNAGVYDLSVLYRLRDGSQIDVIIFRMDVNLFGKEYVCCKCGEKMVLCERNDIFDGFNWVCRKSDHYIKRTVRKGSWFDCSRLSIPEILIISYLWVKKTTND</sequence>
<dbReference type="AlphaFoldDB" id="A0A4Y2JE08"/>
<name>A0A4Y2JE08_ARAVE</name>
<evidence type="ECO:0000313" key="1">
    <source>
        <dbReference type="EMBL" id="GBM88543.1"/>
    </source>
</evidence>
<dbReference type="Proteomes" id="UP000499080">
    <property type="component" value="Unassembled WGS sequence"/>
</dbReference>
<gene>
    <name evidence="1" type="ORF">AVEN_86736_1</name>
</gene>
<accession>A0A4Y2JE08</accession>
<evidence type="ECO:0000313" key="2">
    <source>
        <dbReference type="Proteomes" id="UP000499080"/>
    </source>
</evidence>
<dbReference type="OrthoDB" id="6409943at2759"/>
<dbReference type="EMBL" id="BGPR01003473">
    <property type="protein sequence ID" value="GBM88543.1"/>
    <property type="molecule type" value="Genomic_DNA"/>
</dbReference>
<comment type="caution">
    <text evidence="1">The sequence shown here is derived from an EMBL/GenBank/DDBJ whole genome shotgun (WGS) entry which is preliminary data.</text>
</comment>
<proteinExistence type="predicted"/>
<keyword evidence="2" id="KW-1185">Reference proteome</keyword>
<protein>
    <submittedName>
        <fullName evidence="1">Uncharacterized protein</fullName>
    </submittedName>
</protein>
<reference evidence="1 2" key="1">
    <citation type="journal article" date="2019" name="Sci. Rep.">
        <title>Orb-weaving spider Araneus ventricosus genome elucidates the spidroin gene catalogue.</title>
        <authorList>
            <person name="Kono N."/>
            <person name="Nakamura H."/>
            <person name="Ohtoshi R."/>
            <person name="Moran D.A.P."/>
            <person name="Shinohara A."/>
            <person name="Yoshida Y."/>
            <person name="Fujiwara M."/>
            <person name="Mori M."/>
            <person name="Tomita M."/>
            <person name="Arakawa K."/>
        </authorList>
    </citation>
    <scope>NUCLEOTIDE SEQUENCE [LARGE SCALE GENOMIC DNA]</scope>
</reference>
<organism evidence="1 2">
    <name type="scientific">Araneus ventricosus</name>
    <name type="common">Orbweaver spider</name>
    <name type="synonym">Epeira ventricosa</name>
    <dbReference type="NCBI Taxonomy" id="182803"/>
    <lineage>
        <taxon>Eukaryota</taxon>
        <taxon>Metazoa</taxon>
        <taxon>Ecdysozoa</taxon>
        <taxon>Arthropoda</taxon>
        <taxon>Chelicerata</taxon>
        <taxon>Arachnida</taxon>
        <taxon>Araneae</taxon>
        <taxon>Araneomorphae</taxon>
        <taxon>Entelegynae</taxon>
        <taxon>Araneoidea</taxon>
        <taxon>Araneidae</taxon>
        <taxon>Araneus</taxon>
    </lineage>
</organism>